<gene>
    <name evidence="7" type="ORF">IAR55_004135</name>
</gene>
<feature type="transmembrane region" description="Helical" evidence="6">
    <location>
        <begin position="334"/>
        <end position="357"/>
    </location>
</feature>
<feature type="transmembrane region" description="Helical" evidence="6">
    <location>
        <begin position="638"/>
        <end position="658"/>
    </location>
</feature>
<evidence type="ECO:0000256" key="3">
    <source>
        <dbReference type="ARBA" id="ARBA00022989"/>
    </source>
</evidence>
<feature type="transmembrane region" description="Helical" evidence="6">
    <location>
        <begin position="818"/>
        <end position="841"/>
    </location>
</feature>
<keyword evidence="2 6" id="KW-0812">Transmembrane</keyword>
<evidence type="ECO:0008006" key="9">
    <source>
        <dbReference type="Google" id="ProtNLM"/>
    </source>
</evidence>
<evidence type="ECO:0000313" key="7">
    <source>
        <dbReference type="EMBL" id="KAK8853429.1"/>
    </source>
</evidence>
<accession>A0AAW0YY43</accession>
<dbReference type="AlphaFoldDB" id="A0AAW0YY43"/>
<dbReference type="SUPFAM" id="SSF103473">
    <property type="entry name" value="MFS general substrate transporter"/>
    <property type="match status" value="2"/>
</dbReference>
<dbReference type="PANTHER" id="PTHR23507">
    <property type="entry name" value="ZGC:174356"/>
    <property type="match status" value="1"/>
</dbReference>
<feature type="transmembrane region" description="Helical" evidence="6">
    <location>
        <begin position="466"/>
        <end position="488"/>
    </location>
</feature>
<dbReference type="Gene3D" id="1.20.1250.20">
    <property type="entry name" value="MFS general substrate transporter like domains"/>
    <property type="match status" value="1"/>
</dbReference>
<evidence type="ECO:0000256" key="6">
    <source>
        <dbReference type="SAM" id="Phobius"/>
    </source>
</evidence>
<proteinExistence type="predicted"/>
<feature type="region of interest" description="Disordered" evidence="5">
    <location>
        <begin position="202"/>
        <end position="223"/>
    </location>
</feature>
<evidence type="ECO:0000256" key="2">
    <source>
        <dbReference type="ARBA" id="ARBA00022692"/>
    </source>
</evidence>
<keyword evidence="4 6" id="KW-0472">Membrane</keyword>
<evidence type="ECO:0000256" key="5">
    <source>
        <dbReference type="SAM" id="MobiDB-lite"/>
    </source>
</evidence>
<sequence>MTDHQPHAKLPPHLRPPFSQRSSNTSHHSARSHSVHAQQHEFVPSFDPTGVAMDASLGERAMFEDAETAASPIPPTTPLAEEEEDEQAQDASGAPNDDWDTIREGSIARRPRWRRPSPAWVYPFFIGAALSLGMVAPPRQELYINLACLAHPPSRDSHEVMRDDDKFKSLTMMGIESRGWYHSTGFPMPPKRESDNVVHMPMPGGSIPSNMPISTPRPPLSPADKWFLRLQHDIHEYETSHNKTKVPSRPQASQSPLPTRTAGPAPTEPLPRPTTPYPGSPHPPIEAPVDSVPHDDTGESPADPDGNGPYGGGDSPYREIDPRMCKKDPKVQAAAAKLTMVMTLSMGILSALTTGFWGQNSDRWGRTKVMTIVELGLLLNELCFILVATFPYIVPGGYRALLVGPIIDGLLGGYSTISATINAYVSDTTPDGSRVTVFARMAGMAMLGFALGPVVGSALILSTGNIMTPFYVNLVIHSCFIPLIFFLLPESLSSDARLALAKNRALAKEAATRRDAAEREWEDETPTVPTGAAGRESDPLLSGWSMVSNAGHSRRRKKVQGTFKRVLRKASKPLQPLQIFLPTDRPDDGSGRKPGKNWNLMAVGLGIFFYATLMGILTVKGQFAFFYFGWSSTQLGPYLSAMAFTRGFVLIAVVPLIMRFVKPYFVEKDDEPNVDAEASQAGASAVTITSGTSSQPPAYGHSADEAEVAAEPTVTAKKAPKRSAHLDLFTIRVCLVLEFLPYVLLALGPSAEGFVVLSLLLTVASPIGPAANSLALALIPDASQSGRLFGALAVIQAMGTAMVSPVLFGTLFAATVGIYAPAIFAMASVMVLLSLLCYSCVRLDGKKKAGSGRDERGRSRMVKRVNSVSVGVGGGQSGFASVRSGYGATSTGPGSSALSTPARGH</sequence>
<dbReference type="KEGG" id="kne:92181393"/>
<feature type="region of interest" description="Disordered" evidence="5">
    <location>
        <begin position="1"/>
        <end position="50"/>
    </location>
</feature>
<name>A0AAW0YY43_9TREE</name>
<dbReference type="GO" id="GO:0022857">
    <property type="term" value="F:transmembrane transporter activity"/>
    <property type="evidence" value="ECO:0007669"/>
    <property type="project" value="InterPro"/>
</dbReference>
<feature type="transmembrane region" description="Helical" evidence="6">
    <location>
        <begin position="400"/>
        <end position="425"/>
    </location>
</feature>
<evidence type="ECO:0000256" key="1">
    <source>
        <dbReference type="ARBA" id="ARBA00004141"/>
    </source>
</evidence>
<dbReference type="EMBL" id="JBCAWK010000007">
    <property type="protein sequence ID" value="KAK8853429.1"/>
    <property type="molecule type" value="Genomic_DNA"/>
</dbReference>
<feature type="transmembrane region" description="Helical" evidence="6">
    <location>
        <begin position="791"/>
        <end position="812"/>
    </location>
</feature>
<feature type="region of interest" description="Disordered" evidence="5">
    <location>
        <begin position="512"/>
        <end position="542"/>
    </location>
</feature>
<dbReference type="InterPro" id="IPR036259">
    <property type="entry name" value="MFS_trans_sf"/>
</dbReference>
<feature type="compositionally biased region" description="Polar residues" evidence="5">
    <location>
        <begin position="887"/>
        <end position="899"/>
    </location>
</feature>
<feature type="region of interest" description="Disordered" evidence="5">
    <location>
        <begin position="238"/>
        <end position="322"/>
    </location>
</feature>
<dbReference type="PANTHER" id="PTHR23507:SF1">
    <property type="entry name" value="FI18259P1-RELATED"/>
    <property type="match status" value="1"/>
</dbReference>
<comment type="subcellular location">
    <subcellularLocation>
        <location evidence="1">Membrane</location>
        <topology evidence="1">Multi-pass membrane protein</topology>
    </subcellularLocation>
</comment>
<dbReference type="Proteomes" id="UP001388673">
    <property type="component" value="Unassembled WGS sequence"/>
</dbReference>
<dbReference type="InterPro" id="IPR011701">
    <property type="entry name" value="MFS"/>
</dbReference>
<evidence type="ECO:0000256" key="4">
    <source>
        <dbReference type="ARBA" id="ARBA00023136"/>
    </source>
</evidence>
<feature type="transmembrane region" description="Helical" evidence="6">
    <location>
        <begin position="598"/>
        <end position="618"/>
    </location>
</feature>
<keyword evidence="3 6" id="KW-1133">Transmembrane helix</keyword>
<protein>
    <recommendedName>
        <fullName evidence="9">Major facilitator superfamily (MFS) profile domain-containing protein</fullName>
    </recommendedName>
</protein>
<feature type="transmembrane region" description="Helical" evidence="6">
    <location>
        <begin position="726"/>
        <end position="748"/>
    </location>
</feature>
<reference evidence="7 8" key="1">
    <citation type="journal article" date="2024" name="bioRxiv">
        <title>Comparative genomics of Cryptococcus and Kwoniella reveals pathogenesis evolution and contrasting karyotype dynamics via intercentromeric recombination or chromosome fusion.</title>
        <authorList>
            <person name="Coelho M.A."/>
            <person name="David-Palma M."/>
            <person name="Shea T."/>
            <person name="Bowers K."/>
            <person name="McGinley-Smith S."/>
            <person name="Mohammad A.W."/>
            <person name="Gnirke A."/>
            <person name="Yurkov A.M."/>
            <person name="Nowrousian M."/>
            <person name="Sun S."/>
            <person name="Cuomo C.A."/>
            <person name="Heitman J."/>
        </authorList>
    </citation>
    <scope>NUCLEOTIDE SEQUENCE [LARGE SCALE GENOMIC DNA]</scope>
    <source>
        <strain evidence="7 8">CBS 13917</strain>
    </source>
</reference>
<dbReference type="GO" id="GO:0016020">
    <property type="term" value="C:membrane"/>
    <property type="evidence" value="ECO:0007669"/>
    <property type="project" value="UniProtKB-SubCell"/>
</dbReference>
<dbReference type="Pfam" id="PF07690">
    <property type="entry name" value="MFS_1"/>
    <property type="match status" value="1"/>
</dbReference>
<dbReference type="RefSeq" id="XP_066802615.1">
    <property type="nucleotide sequence ID" value="XM_066947236.1"/>
</dbReference>
<dbReference type="GeneID" id="92181393"/>
<feature type="transmembrane region" description="Helical" evidence="6">
    <location>
        <begin position="437"/>
        <end position="460"/>
    </location>
</feature>
<feature type="transmembrane region" description="Helical" evidence="6">
    <location>
        <begin position="754"/>
        <end position="779"/>
    </location>
</feature>
<organism evidence="7 8">
    <name type="scientific">Kwoniella newhampshirensis</name>
    <dbReference type="NCBI Taxonomy" id="1651941"/>
    <lineage>
        <taxon>Eukaryota</taxon>
        <taxon>Fungi</taxon>
        <taxon>Dikarya</taxon>
        <taxon>Basidiomycota</taxon>
        <taxon>Agaricomycotina</taxon>
        <taxon>Tremellomycetes</taxon>
        <taxon>Tremellales</taxon>
        <taxon>Cryptococcaceae</taxon>
        <taxon>Kwoniella</taxon>
    </lineage>
</organism>
<evidence type="ECO:0000313" key="8">
    <source>
        <dbReference type="Proteomes" id="UP001388673"/>
    </source>
</evidence>
<keyword evidence="8" id="KW-1185">Reference proteome</keyword>
<feature type="compositionally biased region" description="Pro residues" evidence="5">
    <location>
        <begin position="266"/>
        <end position="286"/>
    </location>
</feature>
<feature type="transmembrane region" description="Helical" evidence="6">
    <location>
        <begin position="369"/>
        <end position="394"/>
    </location>
</feature>
<comment type="caution">
    <text evidence="7">The sequence shown here is derived from an EMBL/GenBank/DDBJ whole genome shotgun (WGS) entry which is preliminary data.</text>
</comment>
<feature type="region of interest" description="Disordered" evidence="5">
    <location>
        <begin position="885"/>
        <end position="905"/>
    </location>
</feature>
<feature type="region of interest" description="Disordered" evidence="5">
    <location>
        <begin position="68"/>
        <end position="105"/>
    </location>
</feature>